<dbReference type="EMBL" id="JABELV010000005">
    <property type="protein sequence ID" value="KAG7575317.1"/>
    <property type="molecule type" value="Genomic_DNA"/>
</dbReference>
<feature type="compositionally biased region" description="Basic residues" evidence="1">
    <location>
        <begin position="1"/>
        <end position="12"/>
    </location>
</feature>
<feature type="region of interest" description="Disordered" evidence="1">
    <location>
        <begin position="184"/>
        <end position="234"/>
    </location>
</feature>
<reference evidence="2" key="1">
    <citation type="submission" date="2020-04" db="EMBL/GenBank/DDBJ databases">
        <title>Analysis of mating type loci in Filobasidium floriforme.</title>
        <authorList>
            <person name="Nowrousian M."/>
        </authorList>
    </citation>
    <scope>NUCLEOTIDE SEQUENCE</scope>
    <source>
        <strain evidence="2">CBS 6242</strain>
    </source>
</reference>
<evidence type="ECO:0000313" key="2">
    <source>
        <dbReference type="EMBL" id="KAG7575317.1"/>
    </source>
</evidence>
<feature type="region of interest" description="Disordered" evidence="1">
    <location>
        <begin position="820"/>
        <end position="840"/>
    </location>
</feature>
<keyword evidence="3" id="KW-1185">Reference proteome</keyword>
<feature type="region of interest" description="Disordered" evidence="1">
    <location>
        <begin position="306"/>
        <end position="337"/>
    </location>
</feature>
<feature type="compositionally biased region" description="Basic residues" evidence="1">
    <location>
        <begin position="70"/>
        <end position="80"/>
    </location>
</feature>
<sequence length="899" mass="100580">MPPARPLKRARQRSSPSDNRDHDQSRPVRRRRIDRSKEVSTATASTTTMSTAALHQSERTTMSRQAGHSRLNKRTGKYSKARPVTLRPIAKVHDDASSDEGDDENELELAGLETDLLPPSSPAYGQKLPVQATFPKGRTLEGLARKLDLPPTVAPIRSLPSPQLNLNLPPLNLDLSLKHSSNFPRPSLPTQIPSHTNPHLNRSFSTPRKISGSRSFAGETTEEEQESGDENGSDILSEIEEENREYYKEMQERQRQSQVIGKGKGIERMQLLPGVHDRRLQPTVSDVTTSLKMLGSPVLIRSIPKRCFPSSTTPTPYGSGYGSPSGSSGPSSPGSLAVDEAEIERELFMDVDRASLAQEEEEERLISNMMLGGDTEDEDAETMQLPLADSVRLEHRARITALCLPTTESFSGARVRRMVRARQLGQVVEDLGTPMSMSFARLVAVKRRGKWNAAKLYAGKTIRQELVGSKSRAAGSVGSGSGYDVGMLREAMRQAAGRRSLMAKYRIDASQVGLDSTWASGTLTAWWTTLGRVEPFRSFMLYVQSEPMVRALWLLEREMQEERDVDVILPIDTAESSAGPATPVQVDDRNEEDTGATTTAVSRRRVYTDDRHLAGHEALYPEFIERYVSRLSETEPRFHQLRAWQSIDATWEARFAAQEERDNRRAAEHRRRTAERARQREEAERRVREARELEEREALMRAAQIARWEVEAEQSRLQRIQEEGARRHTDSMGRAAAVERDAAIMDNPNPPTYPAAVPIEPVVAAASLPVTPPPAAPQDLPNYSRIVYGNRSPPPPPPYNAVGGFELVEIDDLLFDDDDEDGEDEDIEDDLGPIRGNWQDPSLLENTATEPRFVGVPANQQPRILSLEEMQAEQEMYVQAEREREEAETTNRRGRCIIM</sequence>
<feature type="region of interest" description="Disordered" evidence="1">
    <location>
        <begin position="576"/>
        <end position="599"/>
    </location>
</feature>
<evidence type="ECO:0000313" key="3">
    <source>
        <dbReference type="Proteomes" id="UP000812966"/>
    </source>
</evidence>
<feature type="compositionally biased region" description="Polar residues" evidence="1">
    <location>
        <begin position="184"/>
        <end position="214"/>
    </location>
</feature>
<feature type="region of interest" description="Disordered" evidence="1">
    <location>
        <begin position="1"/>
        <end position="82"/>
    </location>
</feature>
<feature type="compositionally biased region" description="Acidic residues" evidence="1">
    <location>
        <begin position="820"/>
        <end position="831"/>
    </location>
</feature>
<proteinExistence type="predicted"/>
<feature type="compositionally biased region" description="Low complexity" evidence="1">
    <location>
        <begin position="40"/>
        <end position="53"/>
    </location>
</feature>
<accession>A0A8K0JS09</accession>
<evidence type="ECO:0000256" key="1">
    <source>
        <dbReference type="SAM" id="MobiDB-lite"/>
    </source>
</evidence>
<dbReference type="AlphaFoldDB" id="A0A8K0JS09"/>
<name>A0A8K0JS09_9TREE</name>
<protein>
    <submittedName>
        <fullName evidence="2">Uncharacterized protein</fullName>
    </submittedName>
</protein>
<feature type="compositionally biased region" description="Low complexity" evidence="1">
    <location>
        <begin position="309"/>
        <end position="335"/>
    </location>
</feature>
<comment type="caution">
    <text evidence="2">The sequence shown here is derived from an EMBL/GenBank/DDBJ whole genome shotgun (WGS) entry which is preliminary data.</text>
</comment>
<feature type="compositionally biased region" description="Acidic residues" evidence="1">
    <location>
        <begin position="220"/>
        <end position="234"/>
    </location>
</feature>
<gene>
    <name evidence="2" type="ORF">FFLO_00481</name>
</gene>
<feature type="region of interest" description="Disordered" evidence="1">
    <location>
        <begin position="658"/>
        <end position="689"/>
    </location>
</feature>
<dbReference type="Proteomes" id="UP000812966">
    <property type="component" value="Unassembled WGS sequence"/>
</dbReference>
<organism evidence="2 3">
    <name type="scientific">Filobasidium floriforme</name>
    <dbReference type="NCBI Taxonomy" id="5210"/>
    <lineage>
        <taxon>Eukaryota</taxon>
        <taxon>Fungi</taxon>
        <taxon>Dikarya</taxon>
        <taxon>Basidiomycota</taxon>
        <taxon>Agaricomycotina</taxon>
        <taxon>Tremellomycetes</taxon>
        <taxon>Filobasidiales</taxon>
        <taxon>Filobasidiaceae</taxon>
        <taxon>Filobasidium</taxon>
    </lineage>
</organism>
<feature type="compositionally biased region" description="Basic and acidic residues" evidence="1">
    <location>
        <begin position="674"/>
        <end position="689"/>
    </location>
</feature>